<evidence type="ECO:0000313" key="2">
    <source>
        <dbReference type="EMBL" id="KAB2655131.1"/>
    </source>
</evidence>
<dbReference type="AlphaFoldDB" id="A0A7V7VQX7"/>
<evidence type="ECO:0000256" key="1">
    <source>
        <dbReference type="SAM" id="SignalP"/>
    </source>
</evidence>
<name>A0A7V7VQX7_9HYPH</name>
<reference evidence="2 3" key="1">
    <citation type="submission" date="2019-09" db="EMBL/GenBank/DDBJ databases">
        <title>Taxonomic organization of the family Brucellaceae based on a phylogenomic approach.</title>
        <authorList>
            <person name="Leclercq S."/>
            <person name="Cloeckaert A."/>
            <person name="Zygmunt M.S."/>
        </authorList>
    </citation>
    <scope>NUCLEOTIDE SEQUENCE [LARGE SCALE GENOMIC DNA]</scope>
    <source>
        <strain evidence="2 3">TA93</strain>
    </source>
</reference>
<keyword evidence="1" id="KW-0732">Signal</keyword>
<evidence type="ECO:0000313" key="3">
    <source>
        <dbReference type="Proteomes" id="UP000460650"/>
    </source>
</evidence>
<dbReference type="EMBL" id="WBVY01000007">
    <property type="protein sequence ID" value="KAB2655131.1"/>
    <property type="molecule type" value="Genomic_DNA"/>
</dbReference>
<feature type="signal peptide" evidence="1">
    <location>
        <begin position="1"/>
        <end position="21"/>
    </location>
</feature>
<organism evidence="2 3">
    <name type="scientific">Brucella tritici</name>
    <dbReference type="NCBI Taxonomy" id="94626"/>
    <lineage>
        <taxon>Bacteria</taxon>
        <taxon>Pseudomonadati</taxon>
        <taxon>Pseudomonadota</taxon>
        <taxon>Alphaproteobacteria</taxon>
        <taxon>Hyphomicrobiales</taxon>
        <taxon>Brucellaceae</taxon>
        <taxon>Brucella/Ochrobactrum group</taxon>
        <taxon>Brucella</taxon>
    </lineage>
</organism>
<sequence>MKFTTAIGIMLLAATPTSALAQSLPRYDPATYCKGVSDFSGGSSVVYKGCIEMEQSSYNELKPKWSGLTSSTRNHCEEVARYSDGSYVILKGCVDMEADAAASTPEFKF</sequence>
<dbReference type="Proteomes" id="UP000460650">
    <property type="component" value="Unassembled WGS sequence"/>
</dbReference>
<proteinExistence type="predicted"/>
<accession>A0A7V7VQX7</accession>
<comment type="caution">
    <text evidence="2">The sequence shown here is derived from an EMBL/GenBank/DDBJ whole genome shotgun (WGS) entry which is preliminary data.</text>
</comment>
<feature type="chain" id="PRO_5031136898" evidence="1">
    <location>
        <begin position="22"/>
        <end position="109"/>
    </location>
</feature>
<dbReference type="RefSeq" id="WP_151648386.1">
    <property type="nucleotide sequence ID" value="NZ_WBVY01000007.1"/>
</dbReference>
<protein>
    <submittedName>
        <fullName evidence="2">Uncharacterized protein</fullName>
    </submittedName>
</protein>
<gene>
    <name evidence="2" type="ORF">F9K94_21495</name>
</gene>